<dbReference type="InterPro" id="IPR050194">
    <property type="entry name" value="Glycosyltransferase_grp1"/>
</dbReference>
<evidence type="ECO:0000313" key="4">
    <source>
        <dbReference type="Proteomes" id="UP001224622"/>
    </source>
</evidence>
<protein>
    <submittedName>
        <fullName evidence="3">Glycosyltransferase family 4 protein</fullName>
        <ecNumber evidence="3">2.4.-.-</ecNumber>
    </submittedName>
</protein>
<keyword evidence="3" id="KW-0328">Glycosyltransferase</keyword>
<evidence type="ECO:0000259" key="2">
    <source>
        <dbReference type="Pfam" id="PF13439"/>
    </source>
</evidence>
<dbReference type="Pfam" id="PF13439">
    <property type="entry name" value="Glyco_transf_4"/>
    <property type="match status" value="1"/>
</dbReference>
<dbReference type="EC" id="2.4.-.-" evidence="3"/>
<dbReference type="Gene3D" id="3.40.50.2000">
    <property type="entry name" value="Glycogen Phosphorylase B"/>
    <property type="match status" value="2"/>
</dbReference>
<dbReference type="EMBL" id="JAVIGA010000035">
    <property type="protein sequence ID" value="MDQ9129362.1"/>
    <property type="molecule type" value="Genomic_DNA"/>
</dbReference>
<dbReference type="GO" id="GO:0016757">
    <property type="term" value="F:glycosyltransferase activity"/>
    <property type="evidence" value="ECO:0007669"/>
    <property type="project" value="UniProtKB-KW"/>
</dbReference>
<dbReference type="Proteomes" id="UP001224622">
    <property type="component" value="Unassembled WGS sequence"/>
</dbReference>
<dbReference type="InterPro" id="IPR028098">
    <property type="entry name" value="Glyco_trans_4-like_N"/>
</dbReference>
<proteinExistence type="predicted"/>
<dbReference type="SUPFAM" id="SSF53756">
    <property type="entry name" value="UDP-Glycosyltransferase/glycogen phosphorylase"/>
    <property type="match status" value="1"/>
</dbReference>
<feature type="domain" description="Glycosyltransferase subfamily 4-like N-terminal" evidence="2">
    <location>
        <begin position="17"/>
        <end position="147"/>
    </location>
</feature>
<dbReference type="PANTHER" id="PTHR45947:SF3">
    <property type="entry name" value="SULFOQUINOVOSYL TRANSFERASE SQD2"/>
    <property type="match status" value="1"/>
</dbReference>
<dbReference type="Pfam" id="PF00534">
    <property type="entry name" value="Glycos_transf_1"/>
    <property type="match status" value="1"/>
</dbReference>
<evidence type="ECO:0000259" key="1">
    <source>
        <dbReference type="Pfam" id="PF00534"/>
    </source>
</evidence>
<gene>
    <name evidence="3" type="ORF">RDT67_23365</name>
</gene>
<evidence type="ECO:0000313" key="3">
    <source>
        <dbReference type="EMBL" id="MDQ9129362.1"/>
    </source>
</evidence>
<feature type="domain" description="Glycosyl transferase family 1" evidence="1">
    <location>
        <begin position="230"/>
        <end position="321"/>
    </location>
</feature>
<dbReference type="InterPro" id="IPR001296">
    <property type="entry name" value="Glyco_trans_1"/>
</dbReference>
<comment type="caution">
    <text evidence="3">The sequence shown here is derived from an EMBL/GenBank/DDBJ whole genome shotgun (WGS) entry which is preliminary data.</text>
</comment>
<name>A0AAJ1YHJ9_SERFO</name>
<organism evidence="3 4">
    <name type="scientific">Serratia fonticola</name>
    <dbReference type="NCBI Taxonomy" id="47917"/>
    <lineage>
        <taxon>Bacteria</taxon>
        <taxon>Pseudomonadati</taxon>
        <taxon>Pseudomonadota</taxon>
        <taxon>Gammaproteobacteria</taxon>
        <taxon>Enterobacterales</taxon>
        <taxon>Yersiniaceae</taxon>
        <taxon>Serratia</taxon>
    </lineage>
</organism>
<reference evidence="3" key="1">
    <citation type="submission" date="2023-08" db="EMBL/GenBank/DDBJ databases">
        <title>The Comparative Genomic Analysis of Yersiniaceae from Polar Regions.</title>
        <authorList>
            <person name="Goncharov A."/>
            <person name="Aslanov B."/>
            <person name="Kolodzhieva V."/>
            <person name="Azarov D."/>
            <person name="Mochov A."/>
            <person name="Lebedeva E."/>
        </authorList>
    </citation>
    <scope>NUCLEOTIDE SEQUENCE</scope>
    <source>
        <strain evidence="3">Vf</strain>
    </source>
</reference>
<dbReference type="AlphaFoldDB" id="A0AAJ1YHJ9"/>
<keyword evidence="3" id="KW-0808">Transferase</keyword>
<dbReference type="CDD" id="cd03801">
    <property type="entry name" value="GT4_PimA-like"/>
    <property type="match status" value="1"/>
</dbReference>
<sequence length="353" mass="40413">MKIAIFHTTLPEKHRKIGGVEVFCHRLANKFCFQGHDVVVYSLTPCPDDAIYQHVQLFKSYPFLVRIKLLRLFVLPLMLNFVKWKDHDILHLHGDDWFFINRKIPTVRTLHGSAKFEAKSATSLKRKIILSLVYPLEHISARLADRVAGLGTEAYKLYNADFVSDIGIDTSLFRSTDKNASPLILFVGTLSGRKRGSLVQDVFINEIYPQYPNSRLAMVCDLQPRDHVGIEWFKQPSDAELADLYKRSWIFFYPSTYEGFGIPYIESLASRTVIVCSENSGANYVLDNGKYGFIVEDTALGKTVNELLSNPELKDEYMDKGEEYVEKFSWDNVCVAHRNMYDSAINKNMSKGK</sequence>
<dbReference type="PANTHER" id="PTHR45947">
    <property type="entry name" value="SULFOQUINOVOSYL TRANSFERASE SQD2"/>
    <property type="match status" value="1"/>
</dbReference>
<dbReference type="RefSeq" id="WP_261458837.1">
    <property type="nucleotide sequence ID" value="NZ_CAMKUK010000003.1"/>
</dbReference>
<accession>A0AAJ1YHJ9</accession>